<name>A0A928UXA3_9SPHI</name>
<evidence type="ECO:0000313" key="1">
    <source>
        <dbReference type="EMBL" id="MBE8712809.1"/>
    </source>
</evidence>
<comment type="caution">
    <text evidence="1">The sequence shown here is derived from an EMBL/GenBank/DDBJ whole genome shotgun (WGS) entry which is preliminary data.</text>
</comment>
<proteinExistence type="predicted"/>
<reference evidence="1" key="1">
    <citation type="submission" date="2018-02" db="EMBL/GenBank/DDBJ databases">
        <authorList>
            <person name="Vasarhelyi B.M."/>
            <person name="Deshmukh S."/>
            <person name="Balint B."/>
            <person name="Kukolya J."/>
        </authorList>
    </citation>
    <scope>NUCLEOTIDE SEQUENCE</scope>
    <source>
        <strain evidence="1">KB22</strain>
    </source>
</reference>
<dbReference type="InterPro" id="IPR018247">
    <property type="entry name" value="EF_Hand_1_Ca_BS"/>
</dbReference>
<organism evidence="1 2">
    <name type="scientific">Sphingobacterium hungaricum</name>
    <dbReference type="NCBI Taxonomy" id="2082723"/>
    <lineage>
        <taxon>Bacteria</taxon>
        <taxon>Pseudomonadati</taxon>
        <taxon>Bacteroidota</taxon>
        <taxon>Sphingobacteriia</taxon>
        <taxon>Sphingobacteriales</taxon>
        <taxon>Sphingobacteriaceae</taxon>
        <taxon>Sphingobacterium</taxon>
    </lineage>
</organism>
<dbReference type="PROSITE" id="PS00018">
    <property type="entry name" value="EF_HAND_1"/>
    <property type="match status" value="1"/>
</dbReference>
<dbReference type="PROSITE" id="PS51257">
    <property type="entry name" value="PROKAR_LIPOPROTEIN"/>
    <property type="match status" value="1"/>
</dbReference>
<accession>A0A928UXA3</accession>
<dbReference type="EMBL" id="PRDK01000003">
    <property type="protein sequence ID" value="MBE8712809.1"/>
    <property type="molecule type" value="Genomic_DNA"/>
</dbReference>
<evidence type="ECO:0000313" key="2">
    <source>
        <dbReference type="Proteomes" id="UP000616201"/>
    </source>
</evidence>
<dbReference type="AlphaFoldDB" id="A0A928UXA3"/>
<dbReference type="Proteomes" id="UP000616201">
    <property type="component" value="Unassembled WGS sequence"/>
</dbReference>
<sequence length="624" mass="68310">MKNKSNTMKLFISIIGLFFSIFLLSCSSKDEKQDEISNGNTRIKIKSINVAEEAAVSELNPIQDDDEDGLSKLGSSRKSSINAQAGVLLTDGSSDLQGRSEESFGEMVASTDFDALVSVAIPIVDSVKRSHYLASAKEAVASKRIVNKLAADVPINSSIKFRLIIYNENRTQQLFNKVLSRNEEPDIALDIGTFHWFAISTQETGTAPDVNSSGVINRDDLANKDFMFDSGSISTVEGDNFLEIIFLRQMAAVDVSLNTRGLFGPMQGTSSISIGSGTGATAFTSIIRTGNFNIFNGVFSDFSTVNTSVLASAMSVVDTRWGNAEKLATFYTAANAVAVTIPVNNLRLRLNSLSITLDDNSTRTFAANALLSIPHTTALSLTKGTRSRANVRLIESGIRVGNYNWARTNLIFDASKNYGSTTVPYAYTMNETDAYRLRPNNNYTSPSDNEYWFHGVPWPTSTEYRTVDACRRIFPSGTWRLPNVPSADNPTDTDHHFNALINNLVRTPAKNQIGTTTAYRYSISWTRSTSQAQNTAYPDANFVLPVYGYRTSAGVVTQNPALVSSSGQMHYWSNSWFTEQGSTYLHGLSLRGTVTNGTTSNTLSMSSNPASNRLPIRCVRRVVN</sequence>
<gene>
    <name evidence="1" type="ORF">C4F49_03845</name>
</gene>
<keyword evidence="2" id="KW-1185">Reference proteome</keyword>
<protein>
    <recommendedName>
        <fullName evidence="3">Fibrobacter succinogenes major paralogous domain-containing protein</fullName>
    </recommendedName>
</protein>
<evidence type="ECO:0008006" key="3">
    <source>
        <dbReference type="Google" id="ProtNLM"/>
    </source>
</evidence>